<evidence type="ECO:0000256" key="2">
    <source>
        <dbReference type="ARBA" id="ARBA00001966"/>
    </source>
</evidence>
<comment type="cofactor">
    <cofactor evidence="1">
        <name>FMN</name>
        <dbReference type="ChEBI" id="CHEBI:58210"/>
    </cofactor>
</comment>
<dbReference type="InterPro" id="IPR013785">
    <property type="entry name" value="Aldolase_TIM"/>
</dbReference>
<dbReference type="Gene3D" id="3.20.20.70">
    <property type="entry name" value="Aldolase class I"/>
    <property type="match status" value="1"/>
</dbReference>
<dbReference type="PANTHER" id="PTHR42917">
    <property type="entry name" value="2,4-DIENOYL-COA REDUCTASE"/>
    <property type="match status" value="1"/>
</dbReference>
<dbReference type="GO" id="GO:0051536">
    <property type="term" value="F:iron-sulfur cluster binding"/>
    <property type="evidence" value="ECO:0007669"/>
    <property type="project" value="UniProtKB-KW"/>
</dbReference>
<keyword evidence="8" id="KW-0411">Iron-sulfur</keyword>
<dbReference type="AlphaFoldDB" id="A0A1W2EKN0"/>
<organism evidence="10 11">
    <name type="scientific">Pedobacter nyackensis</name>
    <dbReference type="NCBI Taxonomy" id="475255"/>
    <lineage>
        <taxon>Bacteria</taxon>
        <taxon>Pseudomonadati</taxon>
        <taxon>Bacteroidota</taxon>
        <taxon>Sphingobacteriia</taxon>
        <taxon>Sphingobacteriales</taxon>
        <taxon>Sphingobacteriaceae</taxon>
        <taxon>Pedobacter</taxon>
    </lineage>
</organism>
<dbReference type="Proteomes" id="UP000192678">
    <property type="component" value="Unassembled WGS sequence"/>
</dbReference>
<dbReference type="FunFam" id="3.20.20.70:FF:000262">
    <property type="entry name" value="NADH:flavin oxidoreductase"/>
    <property type="match status" value="1"/>
</dbReference>
<proteinExistence type="predicted"/>
<dbReference type="InterPro" id="IPR051793">
    <property type="entry name" value="NADH:flavin_oxidoreductase"/>
</dbReference>
<evidence type="ECO:0000256" key="7">
    <source>
        <dbReference type="ARBA" id="ARBA00023004"/>
    </source>
</evidence>
<sequence>MHMNTDNLFRPFSLKSLNIKNRIVMAPMTRSFSPNGIPTSDVAAYYQKRAEGEVGLILSEGTVIDRIASSNDANVPRFHGTAALFGWENVIRSVHSAGGKMGPQIWHMGIMDNHHSGWLPSEPFEGPSGLNRPGFNNGNTMTENDITEAILAYGRAAADAKRLGFDTVEIHGAHGYLIDQFFWEGTNLRTDGYGGKTLQERSRFAIEVIKEVRRQVGEDFAIILRLSQWKPADYTNQMAKTREELEAWLTPMADAGVDIFHCSQRRFWEPEFEGSDLNFAGWAKKITGKATITVGSVGLNGEFLAAFAGESSEPSSLEELMRRMDRGDFDLVAVGRPLLADPNWVKKIRGGHLGELKGFTKAALSELVLD</sequence>
<evidence type="ECO:0000256" key="4">
    <source>
        <dbReference type="ARBA" id="ARBA00022643"/>
    </source>
</evidence>
<gene>
    <name evidence="10" type="ORF">SAMN04488101_11375</name>
</gene>
<feature type="domain" description="NADH:flavin oxidoreductase/NADH oxidase N-terminal" evidence="9">
    <location>
        <begin position="7"/>
        <end position="350"/>
    </location>
</feature>
<dbReference type="Pfam" id="PF00724">
    <property type="entry name" value="Oxidored_FMN"/>
    <property type="match status" value="1"/>
</dbReference>
<evidence type="ECO:0000259" key="9">
    <source>
        <dbReference type="Pfam" id="PF00724"/>
    </source>
</evidence>
<dbReference type="GO" id="GO:0016491">
    <property type="term" value="F:oxidoreductase activity"/>
    <property type="evidence" value="ECO:0007669"/>
    <property type="project" value="UniProtKB-KW"/>
</dbReference>
<name>A0A1W2EKN0_9SPHI</name>
<evidence type="ECO:0000313" key="11">
    <source>
        <dbReference type="Proteomes" id="UP000192678"/>
    </source>
</evidence>
<keyword evidence="6" id="KW-0560">Oxidoreductase</keyword>
<keyword evidence="11" id="KW-1185">Reference proteome</keyword>
<evidence type="ECO:0000256" key="1">
    <source>
        <dbReference type="ARBA" id="ARBA00001917"/>
    </source>
</evidence>
<keyword evidence="7" id="KW-0408">Iron</keyword>
<dbReference type="CDD" id="cd04747">
    <property type="entry name" value="OYE_like_5_FMN"/>
    <property type="match status" value="1"/>
</dbReference>
<dbReference type="GO" id="GO:0010181">
    <property type="term" value="F:FMN binding"/>
    <property type="evidence" value="ECO:0007669"/>
    <property type="project" value="InterPro"/>
</dbReference>
<keyword evidence="3" id="KW-0285">Flavoprotein</keyword>
<dbReference type="STRING" id="475255.SAMN04488101_11375"/>
<evidence type="ECO:0000256" key="6">
    <source>
        <dbReference type="ARBA" id="ARBA00023002"/>
    </source>
</evidence>
<dbReference type="GO" id="GO:0046872">
    <property type="term" value="F:metal ion binding"/>
    <property type="evidence" value="ECO:0007669"/>
    <property type="project" value="UniProtKB-KW"/>
</dbReference>
<evidence type="ECO:0000256" key="5">
    <source>
        <dbReference type="ARBA" id="ARBA00022723"/>
    </source>
</evidence>
<protein>
    <submittedName>
        <fullName evidence="10">2,4-dienoyl-CoA reductase</fullName>
    </submittedName>
</protein>
<evidence type="ECO:0000256" key="3">
    <source>
        <dbReference type="ARBA" id="ARBA00022630"/>
    </source>
</evidence>
<reference evidence="10 11" key="1">
    <citation type="submission" date="2017-04" db="EMBL/GenBank/DDBJ databases">
        <authorList>
            <person name="Afonso C.L."/>
            <person name="Miller P.J."/>
            <person name="Scott M.A."/>
            <person name="Spackman E."/>
            <person name="Goraichik I."/>
            <person name="Dimitrov K.M."/>
            <person name="Suarez D.L."/>
            <person name="Swayne D.E."/>
        </authorList>
    </citation>
    <scope>NUCLEOTIDE SEQUENCE [LARGE SCALE GENOMIC DNA]</scope>
    <source>
        <strain evidence="10 11">DSM 19625</strain>
    </source>
</reference>
<evidence type="ECO:0000313" key="10">
    <source>
        <dbReference type="EMBL" id="SMD10311.1"/>
    </source>
</evidence>
<dbReference type="EMBL" id="FWYB01000013">
    <property type="protein sequence ID" value="SMD10311.1"/>
    <property type="molecule type" value="Genomic_DNA"/>
</dbReference>
<dbReference type="InterPro" id="IPR001155">
    <property type="entry name" value="OxRdtase_FMN_N"/>
</dbReference>
<keyword evidence="5" id="KW-0479">Metal-binding</keyword>
<comment type="cofactor">
    <cofactor evidence="2">
        <name>[4Fe-4S] cluster</name>
        <dbReference type="ChEBI" id="CHEBI:49883"/>
    </cofactor>
</comment>
<dbReference type="SUPFAM" id="SSF51395">
    <property type="entry name" value="FMN-linked oxidoreductases"/>
    <property type="match status" value="1"/>
</dbReference>
<keyword evidence="4" id="KW-0288">FMN</keyword>
<accession>A0A1W2EKN0</accession>
<evidence type="ECO:0000256" key="8">
    <source>
        <dbReference type="ARBA" id="ARBA00023014"/>
    </source>
</evidence>
<dbReference type="PANTHER" id="PTHR42917:SF2">
    <property type="entry name" value="2,4-DIENOYL-COA REDUCTASE [(2E)-ENOYL-COA-PRODUCING]"/>
    <property type="match status" value="1"/>
</dbReference>